<keyword evidence="18" id="KW-1185">Reference proteome</keyword>
<accession>A0A5J5CJ84</accession>
<feature type="region of interest" description="Disordered" evidence="13">
    <location>
        <begin position="506"/>
        <end position="553"/>
    </location>
</feature>
<dbReference type="PROSITE" id="PS51741">
    <property type="entry name" value="F_BAR"/>
    <property type="match status" value="1"/>
</dbReference>
<organism evidence="17 18">
    <name type="scientific">Etheostoma spectabile</name>
    <name type="common">orangethroat darter</name>
    <dbReference type="NCBI Taxonomy" id="54343"/>
    <lineage>
        <taxon>Eukaryota</taxon>
        <taxon>Metazoa</taxon>
        <taxon>Chordata</taxon>
        <taxon>Craniata</taxon>
        <taxon>Vertebrata</taxon>
        <taxon>Euteleostomi</taxon>
        <taxon>Actinopterygii</taxon>
        <taxon>Neopterygii</taxon>
        <taxon>Teleostei</taxon>
        <taxon>Neoteleostei</taxon>
        <taxon>Acanthomorphata</taxon>
        <taxon>Eupercaria</taxon>
        <taxon>Perciformes</taxon>
        <taxon>Percoidei</taxon>
        <taxon>Percidae</taxon>
        <taxon>Etheostomatinae</taxon>
        <taxon>Etheostoma</taxon>
    </lineage>
</organism>
<evidence type="ECO:0000256" key="3">
    <source>
        <dbReference type="ARBA" id="ARBA00022443"/>
    </source>
</evidence>
<dbReference type="Proteomes" id="UP000327493">
    <property type="component" value="Chromosome 21"/>
</dbReference>
<comment type="subunit">
    <text evidence="10">Homodimer. May form heterooligomers with other PACSINs. Interacts (via SH3 domain) with DNM1, SYNJ1 and WASL. Interacts with TRPV4.</text>
</comment>
<comment type="subcellular location">
    <subcellularLocation>
        <location evidence="1">Cell membrane</location>
        <topology evidence="1">Peripheral membrane protein</topology>
        <orientation evidence="1">Cytoplasmic side</orientation>
    </subcellularLocation>
    <subcellularLocation>
        <location evidence="2">Cytoplasm</location>
    </subcellularLocation>
</comment>
<evidence type="ECO:0000256" key="1">
    <source>
        <dbReference type="ARBA" id="ARBA00004413"/>
    </source>
</evidence>
<dbReference type="SMART" id="SM00326">
    <property type="entry name" value="SH3"/>
    <property type="match status" value="1"/>
</dbReference>
<evidence type="ECO:0000256" key="8">
    <source>
        <dbReference type="ARBA" id="ARBA00023136"/>
    </source>
</evidence>
<feature type="compositionally biased region" description="Low complexity" evidence="13">
    <location>
        <begin position="639"/>
        <end position="651"/>
    </location>
</feature>
<dbReference type="GO" id="GO:0006886">
    <property type="term" value="P:intracellular protein transport"/>
    <property type="evidence" value="ECO:0007669"/>
    <property type="project" value="InterPro"/>
</dbReference>
<comment type="function">
    <text evidence="9">Plays a role in endocytosis and regulates internalization of plasma membrane proteins. Overexpression impairs internalization of SLC2A1/GLUT1 and TRPV4 and increases the levels of SLC2A1/GLUT1 and TRPV4 at the cell membrane. Inhibits the TRPV4 calcium channel activity.</text>
</comment>
<dbReference type="SUPFAM" id="SSF103657">
    <property type="entry name" value="BAR/IMD domain-like"/>
    <property type="match status" value="1"/>
</dbReference>
<feature type="domain" description="VWFA" evidence="15">
    <location>
        <begin position="742"/>
        <end position="954"/>
    </location>
</feature>
<dbReference type="GO" id="GO:0006888">
    <property type="term" value="P:endoplasmic reticulum to Golgi vesicle-mediated transport"/>
    <property type="evidence" value="ECO:0007669"/>
    <property type="project" value="InterPro"/>
</dbReference>
<keyword evidence="6" id="KW-0597">Phosphoprotein</keyword>
<protein>
    <recommendedName>
        <fullName evidence="19">SH3 domain-containing protein</fullName>
    </recommendedName>
</protein>
<keyword evidence="7 12" id="KW-0175">Coiled coil</keyword>
<dbReference type="GO" id="GO:0005543">
    <property type="term" value="F:phospholipid binding"/>
    <property type="evidence" value="ECO:0007669"/>
    <property type="project" value="TreeGrafter"/>
</dbReference>
<name>A0A5J5CJ84_9PERO</name>
<dbReference type="PANTHER" id="PTHR23065">
    <property type="entry name" value="PROLINE-SERINE-THREONINE PHOSPHATASE INTERACTING PROTEIN 1"/>
    <property type="match status" value="1"/>
</dbReference>
<evidence type="ECO:0000256" key="4">
    <source>
        <dbReference type="ARBA" id="ARBA00022475"/>
    </source>
</evidence>
<dbReference type="InterPro" id="IPR006896">
    <property type="entry name" value="Sec23/24_trunk_dom"/>
</dbReference>
<evidence type="ECO:0000313" key="18">
    <source>
        <dbReference type="Proteomes" id="UP000327493"/>
    </source>
</evidence>
<keyword evidence="3 11" id="KW-0728">SH3 domain</keyword>
<dbReference type="PRINTS" id="PR00452">
    <property type="entry name" value="SH3DOMAIN"/>
</dbReference>
<reference evidence="17 18" key="1">
    <citation type="submission" date="2019-08" db="EMBL/GenBank/DDBJ databases">
        <title>A chromosome-level genome assembly, high-density linkage maps, and genome scans reveal the genomic architecture of hybrid incompatibilities underlying speciation via character displacement in darters (Percidae: Etheostominae).</title>
        <authorList>
            <person name="Moran R.L."/>
            <person name="Catchen J.M."/>
            <person name="Fuller R.C."/>
        </authorList>
    </citation>
    <scope>NUCLEOTIDE SEQUENCE [LARGE SCALE GENOMIC DNA]</scope>
    <source>
        <strain evidence="17">EspeVRDwgs_2016</strain>
        <tissue evidence="17">Muscle</tissue>
    </source>
</reference>
<dbReference type="GO" id="GO:0005886">
    <property type="term" value="C:plasma membrane"/>
    <property type="evidence" value="ECO:0007669"/>
    <property type="project" value="UniProtKB-SubCell"/>
</dbReference>
<dbReference type="InterPro" id="IPR027267">
    <property type="entry name" value="AH/BAR_dom_sf"/>
</dbReference>
<dbReference type="Pfam" id="PF00018">
    <property type="entry name" value="SH3_1"/>
    <property type="match status" value="1"/>
</dbReference>
<feature type="domain" description="F-BAR" evidence="16">
    <location>
        <begin position="11"/>
        <end position="268"/>
    </location>
</feature>
<evidence type="ECO:0000256" key="11">
    <source>
        <dbReference type="PROSITE-ProRule" id="PRU00192"/>
    </source>
</evidence>
<dbReference type="SUPFAM" id="SSF50044">
    <property type="entry name" value="SH3-domain"/>
    <property type="match status" value="1"/>
</dbReference>
<keyword evidence="5" id="KW-0963">Cytoplasm</keyword>
<dbReference type="FunFam" id="2.30.30.40:FF:000014">
    <property type="entry name" value="Kinase C and casein kinase substrate in neurons protein"/>
    <property type="match status" value="1"/>
</dbReference>
<evidence type="ECO:0000256" key="7">
    <source>
        <dbReference type="ARBA" id="ARBA00023054"/>
    </source>
</evidence>
<dbReference type="InterPro" id="IPR001060">
    <property type="entry name" value="FCH_dom"/>
</dbReference>
<dbReference type="InterPro" id="IPR036028">
    <property type="entry name" value="SH3-like_dom_sf"/>
</dbReference>
<dbReference type="GO" id="GO:0005768">
    <property type="term" value="C:endosome"/>
    <property type="evidence" value="ECO:0007669"/>
    <property type="project" value="TreeGrafter"/>
</dbReference>
<proteinExistence type="predicted"/>
<evidence type="ECO:0000256" key="10">
    <source>
        <dbReference type="ARBA" id="ARBA00064966"/>
    </source>
</evidence>
<feature type="domain" description="SH3" evidence="14">
    <location>
        <begin position="340"/>
        <end position="401"/>
    </location>
</feature>
<keyword evidence="4" id="KW-1003">Cell membrane</keyword>
<sequence length="1160" mass="129928">MASLPNEPAQDAKKQSFWMPGNYVRTVHRTEQSFQACNDIVACFMERAKVEKQYAQQLSQWSSKWKTIVDSRPLYGSLMRAWQCFFTSTERLSALHSSISQSLMVEERTRVKTWQKETFPKKLFCGFRESHDNNTSFSRAQKPWSKKTMKREQTALDKEKQANGNTEMSPEKKQKITEAREKITEEKEKSRDRYEKILEDVTSYTPRYMEEMEAIFELSQEEERKRISFLKQTFLSIHRHLDITNNESVKVVYSELYNTLMSISEQDDIKWWKNNHGPGMPTDWPKIEEWVPPVKKLNRKKRDQKRKEGQPTMYIFIPSHIFMFFLTVQTCTSSLVSVMIGGVKVRALYDYVGEEADELSFKAGEVFLKVEEEDDQGWCRGVLSGGKEGFYPANYVDVTESSLSQAGGVIMEFACGFVYAPPSVSPKDAPGSNVIKRSALLPPVNRVRPSCPPPLPPSTNFAEAKSPKSLQFPSKVIEQLEKSKEVKKAVKPTVFYENEFYNKPEAATSSSITPQQTPPRKTALLPPHMRPETRSQSHPYSQPLHSSNTNSQTCTYDLPKDECDLNAHPWDPNYSYTTPEGTGCEVKLPADTSSVSAQTSASVPPLPPRPPFLKSMPEYLVLLPSPFLSNSSSNQLLSNTSLNLSSSQGSTDQGPLPGNPNVLLVSLGKLLSEEMQTIQGEPTPCSQCGSVLESCYVNVVEDCYFCQPWGPTSTPSIPQCRHQDDLFLLFPNEKPQCAADALLLFCIDISGSMSTTSEFVQEAVLQCVQRLSEQQPDKRVGLITFNYQVTMHGNEHFTSHTLSGSELTDRDFLKEAAASFPTPPPLSQTKDYLQRQVMGLTVGGTTALGPAALLTIAIASRQPGSKVIICTDGKANTDLGNLEEEDIDARTLLSSTIYYQELGEYAANQGVTVSVLSIEGTDCRLDELGRLADRTGGTVVIASPNRLHQEFEQIIENRTIATHCTVTLLLPRSLRMKGEREAGHKGTREVGNVDLDTEITFQFGVNEQEAEVCGPASGSSVAIQLQISLAALSSLSLAIIQLNSSQASAALAVRGRFLDARREGELQMKLIERAIMHNRSSEDRQTYQEWVKTMEPIYDNNIQIFTSRKSVFSDSQSLTDAGAALLYTMKHSNRKSISLKNKHKLKPTVSLHLLSRWKQF</sequence>
<dbReference type="InterPro" id="IPR002035">
    <property type="entry name" value="VWF_A"/>
</dbReference>
<feature type="compositionally biased region" description="Basic and acidic residues" evidence="13">
    <location>
        <begin position="169"/>
        <end position="191"/>
    </location>
</feature>
<dbReference type="Gene3D" id="3.40.50.410">
    <property type="entry name" value="von Willebrand factor, type A domain"/>
    <property type="match status" value="1"/>
</dbReference>
<dbReference type="EMBL" id="VOFY01000021">
    <property type="protein sequence ID" value="KAA8581717.1"/>
    <property type="molecule type" value="Genomic_DNA"/>
</dbReference>
<dbReference type="InterPro" id="IPR001452">
    <property type="entry name" value="SH3_domain"/>
</dbReference>
<evidence type="ECO:0000259" key="14">
    <source>
        <dbReference type="PROSITE" id="PS50002"/>
    </source>
</evidence>
<dbReference type="InterPro" id="IPR031160">
    <property type="entry name" value="F_BAR_dom"/>
</dbReference>
<feature type="compositionally biased region" description="Basic and acidic residues" evidence="13">
    <location>
        <begin position="150"/>
        <end position="161"/>
    </location>
</feature>
<dbReference type="InterPro" id="IPR036465">
    <property type="entry name" value="vWFA_dom_sf"/>
</dbReference>
<dbReference type="FunFam" id="1.20.1270.60:FF:000009">
    <property type="entry name" value="Protein kinase C and casein kinase substrate in neurons 2"/>
    <property type="match status" value="1"/>
</dbReference>
<feature type="region of interest" description="Disordered" evidence="13">
    <location>
        <begin position="133"/>
        <end position="191"/>
    </location>
</feature>
<dbReference type="PANTHER" id="PTHR23065:SF50">
    <property type="entry name" value="PROTEIN KINASE C AND CASEIN KINASE SUBSTRATE IN NEURONS 2 PROTEIN"/>
    <property type="match status" value="1"/>
</dbReference>
<evidence type="ECO:0000256" key="2">
    <source>
        <dbReference type="ARBA" id="ARBA00004496"/>
    </source>
</evidence>
<evidence type="ECO:0008006" key="19">
    <source>
        <dbReference type="Google" id="ProtNLM"/>
    </source>
</evidence>
<feature type="compositionally biased region" description="Polar residues" evidence="13">
    <location>
        <begin position="507"/>
        <end position="519"/>
    </location>
</feature>
<feature type="region of interest" description="Disordered" evidence="13">
    <location>
        <begin position="639"/>
        <end position="658"/>
    </location>
</feature>
<evidence type="ECO:0000313" key="17">
    <source>
        <dbReference type="EMBL" id="KAA8581717.1"/>
    </source>
</evidence>
<dbReference type="Gene3D" id="2.30.30.40">
    <property type="entry name" value="SH3 Domains"/>
    <property type="match status" value="1"/>
</dbReference>
<evidence type="ECO:0000259" key="16">
    <source>
        <dbReference type="PROSITE" id="PS51741"/>
    </source>
</evidence>
<dbReference type="GO" id="GO:0097320">
    <property type="term" value="P:plasma membrane tubulation"/>
    <property type="evidence" value="ECO:0007669"/>
    <property type="project" value="TreeGrafter"/>
</dbReference>
<dbReference type="Gene3D" id="1.20.1270.60">
    <property type="entry name" value="Arfaptin homology (AH) domain/BAR domain"/>
    <property type="match status" value="1"/>
</dbReference>
<dbReference type="CDD" id="cd00198">
    <property type="entry name" value="vWFA"/>
    <property type="match status" value="1"/>
</dbReference>
<evidence type="ECO:0000256" key="5">
    <source>
        <dbReference type="ARBA" id="ARBA00022490"/>
    </source>
</evidence>
<dbReference type="Pfam" id="PF04811">
    <property type="entry name" value="Sec23_trunk"/>
    <property type="match status" value="1"/>
</dbReference>
<dbReference type="SUPFAM" id="SSF53300">
    <property type="entry name" value="vWA-like"/>
    <property type="match status" value="1"/>
</dbReference>
<dbReference type="Pfam" id="PF00611">
    <property type="entry name" value="FCH"/>
    <property type="match status" value="1"/>
</dbReference>
<evidence type="ECO:0000256" key="6">
    <source>
        <dbReference type="ARBA" id="ARBA00022553"/>
    </source>
</evidence>
<dbReference type="AlphaFoldDB" id="A0A5J5CJ84"/>
<dbReference type="PROSITE" id="PS50002">
    <property type="entry name" value="SH3"/>
    <property type="match status" value="1"/>
</dbReference>
<dbReference type="GO" id="GO:0030127">
    <property type="term" value="C:COPII vesicle coat"/>
    <property type="evidence" value="ECO:0007669"/>
    <property type="project" value="InterPro"/>
</dbReference>
<keyword evidence="8" id="KW-0472">Membrane</keyword>
<evidence type="ECO:0000256" key="12">
    <source>
        <dbReference type="PROSITE-ProRule" id="PRU01077"/>
    </source>
</evidence>
<dbReference type="SMART" id="SM00327">
    <property type="entry name" value="VWA"/>
    <property type="match status" value="1"/>
</dbReference>
<dbReference type="GO" id="GO:0030100">
    <property type="term" value="P:regulation of endocytosis"/>
    <property type="evidence" value="ECO:0007669"/>
    <property type="project" value="TreeGrafter"/>
</dbReference>
<evidence type="ECO:0000256" key="9">
    <source>
        <dbReference type="ARBA" id="ARBA00055545"/>
    </source>
</evidence>
<feature type="compositionally biased region" description="Polar residues" evidence="13">
    <location>
        <begin position="536"/>
        <end position="553"/>
    </location>
</feature>
<dbReference type="GO" id="GO:0007010">
    <property type="term" value="P:cytoskeleton organization"/>
    <property type="evidence" value="ECO:0007669"/>
    <property type="project" value="TreeGrafter"/>
</dbReference>
<evidence type="ECO:0000259" key="15">
    <source>
        <dbReference type="PROSITE" id="PS50234"/>
    </source>
</evidence>
<comment type="caution">
    <text evidence="17">The sequence shown here is derived from an EMBL/GenBank/DDBJ whole genome shotgun (WGS) entry which is preliminary data.</text>
</comment>
<evidence type="ECO:0000256" key="13">
    <source>
        <dbReference type="SAM" id="MobiDB-lite"/>
    </source>
</evidence>
<gene>
    <name evidence="17" type="ORF">FQN60_003298</name>
</gene>
<dbReference type="SMART" id="SM00055">
    <property type="entry name" value="FCH"/>
    <property type="match status" value="1"/>
</dbReference>
<dbReference type="PROSITE" id="PS50234">
    <property type="entry name" value="VWFA"/>
    <property type="match status" value="1"/>
</dbReference>
<dbReference type="CDD" id="cd07655">
    <property type="entry name" value="F-BAR_PACSIN"/>
    <property type="match status" value="1"/>
</dbReference>